<dbReference type="EMBL" id="JAFMOF010000004">
    <property type="protein sequence ID" value="MBO0655790.1"/>
    <property type="molecule type" value="Genomic_DNA"/>
</dbReference>
<comment type="caution">
    <text evidence="1">The sequence shown here is derived from an EMBL/GenBank/DDBJ whole genome shotgun (WGS) entry which is preliminary data.</text>
</comment>
<reference evidence="1" key="1">
    <citation type="submission" date="2021-03" db="EMBL/GenBank/DDBJ databases">
        <title>Streptomyces strains.</title>
        <authorList>
            <person name="Lund M.B."/>
            <person name="Toerring T."/>
        </authorList>
    </citation>
    <scope>NUCLEOTIDE SEQUENCE</scope>
    <source>
        <strain evidence="1">JCM 4242</strain>
    </source>
</reference>
<keyword evidence="2" id="KW-1185">Reference proteome</keyword>
<dbReference type="AlphaFoldDB" id="A0A939FPJ2"/>
<dbReference type="RefSeq" id="WP_086569346.1">
    <property type="nucleotide sequence ID" value="NZ_JAFMOF010000004.1"/>
</dbReference>
<protein>
    <submittedName>
        <fullName evidence="1">Toll/interleukin-1 receptor domain-containing protein</fullName>
    </submittedName>
</protein>
<dbReference type="Gene3D" id="3.40.50.10140">
    <property type="entry name" value="Toll/interleukin-1 receptor homology (TIR) domain"/>
    <property type="match status" value="1"/>
</dbReference>
<name>A0A939FPJ2_9ACTN</name>
<dbReference type="InterPro" id="IPR035897">
    <property type="entry name" value="Toll_tir_struct_dom_sf"/>
</dbReference>
<dbReference type="SUPFAM" id="SSF52200">
    <property type="entry name" value="Toll/Interleukin receptor TIR domain"/>
    <property type="match status" value="1"/>
</dbReference>
<dbReference type="Proteomes" id="UP000664781">
    <property type="component" value="Unassembled WGS sequence"/>
</dbReference>
<proteinExistence type="predicted"/>
<evidence type="ECO:0000313" key="1">
    <source>
        <dbReference type="EMBL" id="MBO0655790.1"/>
    </source>
</evidence>
<sequence length="428" mass="47183">MALPRPRVFIAHSSNCPPEDACGCRAFLTATELYLGTLGCVPVYDKAYLAGGCEWSPELMRLMGSCHGMVVLVSPHALGSRHVRNETRIAEFMRANSEGSFVLLPVLLPGVRRPDLDGNGSELKELGLSKYDLVYWTADAGPGKPPEKLAKSLLPLVERRGSLPHPEVTEYVACRIAGLSDAVLERTAEILGVTTLAYARHHTSQRVSRGLLTERPLAEFGDPCLMREALGYFLGRLADRSHRQEIVDLVVPYARVPRGAADQLQALSKAARGRVALLESRSGHTAEMYLRRASESPDPWLVHRPVPRTGMPWVESIVGDIRDFLHRELCFGEPCGPAELHKVLVRHERESGGPVTVALHEPAEARLLQRLPEEFPRLLFLFSSAQVTDAPPALGSRNRLISLTPGQERDMLATHRRFHGAHAPYGPV</sequence>
<keyword evidence="1" id="KW-0675">Receptor</keyword>
<organism evidence="1 2">
    <name type="scientific">Streptomyces triculaminicus</name>
    <dbReference type="NCBI Taxonomy" id="2816232"/>
    <lineage>
        <taxon>Bacteria</taxon>
        <taxon>Bacillati</taxon>
        <taxon>Actinomycetota</taxon>
        <taxon>Actinomycetes</taxon>
        <taxon>Kitasatosporales</taxon>
        <taxon>Streptomycetaceae</taxon>
        <taxon>Streptomyces</taxon>
    </lineage>
</organism>
<evidence type="ECO:0000313" key="2">
    <source>
        <dbReference type="Proteomes" id="UP000664781"/>
    </source>
</evidence>
<gene>
    <name evidence="1" type="ORF">J1792_24320</name>
</gene>
<accession>A0A939FPJ2</accession>